<dbReference type="OrthoDB" id="8601734at2"/>
<dbReference type="RefSeq" id="WP_118149867.1">
    <property type="nucleotide sequence ID" value="NZ_QWEY01000001.1"/>
</dbReference>
<comment type="caution">
    <text evidence="1">The sequence shown here is derived from an EMBL/GenBank/DDBJ whole genome shotgun (WGS) entry which is preliminary data.</text>
</comment>
<evidence type="ECO:0000313" key="1">
    <source>
        <dbReference type="EMBL" id="RGP39147.1"/>
    </source>
</evidence>
<proteinExistence type="predicted"/>
<evidence type="ECO:0000313" key="2">
    <source>
        <dbReference type="Proteomes" id="UP000284547"/>
    </source>
</evidence>
<dbReference type="EMBL" id="QWEY01000001">
    <property type="protein sequence ID" value="RGP39147.1"/>
    <property type="molecule type" value="Genomic_DNA"/>
</dbReference>
<reference evidence="1 2" key="1">
    <citation type="submission" date="2018-08" db="EMBL/GenBank/DDBJ databases">
        <title>Flavobacterium tibetense sp. nov., isolated from a wetland YonghuCo on Tibetan Plateau.</title>
        <authorList>
            <person name="Phurbu D."/>
            <person name="Lu H."/>
            <person name="Xing P."/>
        </authorList>
    </citation>
    <scope>NUCLEOTIDE SEQUENCE [LARGE SCALE GENOMIC DNA]</scope>
    <source>
        <strain evidence="1 2">DJC</strain>
    </source>
</reference>
<dbReference type="Proteomes" id="UP000284547">
    <property type="component" value="Unassembled WGS sequence"/>
</dbReference>
<gene>
    <name evidence="1" type="ORF">D1012_03290</name>
</gene>
<accession>A0A411Z807</accession>
<sequence length="173" mass="19013">MAFEFFAAIVAAVALGGMAHLLRRLSGYRLPKWAVTVAAAAGLIGTTIWLEYDWFNRVSAELPEGVQVVWLSEEVMTLRPWTLIAPITTRFVAMDTRAIVQHPNNADLRMAKLFNFGRWRPVTDALMVFDCAQRQQVLVTEGVQISEDGTLQGADWVTAPEGDGFQAAACTAA</sequence>
<protein>
    <submittedName>
        <fullName evidence="1">Uncharacterized protein</fullName>
    </submittedName>
</protein>
<dbReference type="AlphaFoldDB" id="A0A411Z807"/>
<keyword evidence="2" id="KW-1185">Reference proteome</keyword>
<name>A0A411Z807_9RHOB</name>
<organism evidence="1 2">
    <name type="scientific">Pseudotabrizicola alkalilacus</name>
    <dbReference type="NCBI Taxonomy" id="2305252"/>
    <lineage>
        <taxon>Bacteria</taxon>
        <taxon>Pseudomonadati</taxon>
        <taxon>Pseudomonadota</taxon>
        <taxon>Alphaproteobacteria</taxon>
        <taxon>Rhodobacterales</taxon>
        <taxon>Paracoccaceae</taxon>
        <taxon>Pseudotabrizicola</taxon>
    </lineage>
</organism>